<proteinExistence type="inferred from homology"/>
<comment type="caution">
    <text evidence="3">The sequence shown here is derived from an EMBL/GenBank/DDBJ whole genome shotgun (WGS) entry which is preliminary data.</text>
</comment>
<dbReference type="GO" id="GO:0004721">
    <property type="term" value="F:phosphoprotein phosphatase activity"/>
    <property type="evidence" value="ECO:0007669"/>
    <property type="project" value="InterPro"/>
</dbReference>
<dbReference type="PANTHER" id="PTHR31126:SF1">
    <property type="entry name" value="TYROSINE SPECIFIC PROTEIN PHOSPHATASES DOMAIN-CONTAINING PROTEIN"/>
    <property type="match status" value="1"/>
</dbReference>
<dbReference type="SUPFAM" id="SSF52799">
    <property type="entry name" value="(Phosphotyrosine protein) phosphatases II"/>
    <property type="match status" value="1"/>
</dbReference>
<sequence length="259" mass="28365">MSETVMERSGLPLASAFNLRDFGGYPTADGRMIRRGMLYRSGTMALLTPEDSAQLRSLGIRAICDFRRPGERKSEPTSWHDATVDYYCRDYSGATGVLVDMVREERTTAADMKAAMLAVYHEIATDHAEAYAAMFRQMLAGHLPILINCSAGKDRTGAGAAMVLAALGVSRDVIVEDYLLTNSHADWTWRLAQGESHLSRLKQARADVLEPLLVADVAYLEALFNHFDTLHGGVDGYLRDVLGVGASEQAALREALLIP</sequence>
<organism evidence="3 4">
    <name type="scientific">Sphingobium limneticum</name>
    <dbReference type="NCBI Taxonomy" id="1007511"/>
    <lineage>
        <taxon>Bacteria</taxon>
        <taxon>Pseudomonadati</taxon>
        <taxon>Pseudomonadota</taxon>
        <taxon>Alphaproteobacteria</taxon>
        <taxon>Sphingomonadales</taxon>
        <taxon>Sphingomonadaceae</taxon>
        <taxon>Sphingobium</taxon>
    </lineage>
</organism>
<dbReference type="Pfam" id="PF13350">
    <property type="entry name" value="Y_phosphatase3"/>
    <property type="match status" value="1"/>
</dbReference>
<evidence type="ECO:0000313" key="4">
    <source>
        <dbReference type="Proteomes" id="UP000325933"/>
    </source>
</evidence>
<protein>
    <submittedName>
        <fullName evidence="3">Tyrosine-protein phosphatase</fullName>
    </submittedName>
</protein>
<comment type="similarity">
    <text evidence="1">Belongs to the protein-tyrosine phosphatase family.</text>
</comment>
<evidence type="ECO:0000256" key="1">
    <source>
        <dbReference type="ARBA" id="ARBA00009580"/>
    </source>
</evidence>
<dbReference type="RefSeq" id="WP_150425865.1">
    <property type="nucleotide sequence ID" value="NZ_VYQA01000008.1"/>
</dbReference>
<evidence type="ECO:0000313" key="3">
    <source>
        <dbReference type="EMBL" id="KAA9029285.1"/>
    </source>
</evidence>
<keyword evidence="5" id="KW-1185">Reference proteome</keyword>
<dbReference type="Proteomes" id="UP000326364">
    <property type="component" value="Unassembled WGS sequence"/>
</dbReference>
<dbReference type="EMBL" id="VYQB01000010">
    <property type="protein sequence ID" value="KAA9015321.1"/>
    <property type="molecule type" value="Genomic_DNA"/>
</dbReference>
<dbReference type="AlphaFoldDB" id="A0A5J5I5W5"/>
<evidence type="ECO:0000313" key="2">
    <source>
        <dbReference type="EMBL" id="KAA9015321.1"/>
    </source>
</evidence>
<dbReference type="EMBL" id="VYQA01000008">
    <property type="protein sequence ID" value="KAA9029285.1"/>
    <property type="molecule type" value="Genomic_DNA"/>
</dbReference>
<name>A0A5J5I5W5_9SPHN</name>
<dbReference type="Gene3D" id="3.90.190.10">
    <property type="entry name" value="Protein tyrosine phosphatase superfamily"/>
    <property type="match status" value="1"/>
</dbReference>
<evidence type="ECO:0000313" key="5">
    <source>
        <dbReference type="Proteomes" id="UP000326364"/>
    </source>
</evidence>
<dbReference type="PANTHER" id="PTHR31126">
    <property type="entry name" value="TYROSINE-PROTEIN PHOSPHATASE"/>
    <property type="match status" value="1"/>
</dbReference>
<dbReference type="InterPro" id="IPR029021">
    <property type="entry name" value="Prot-tyrosine_phosphatase-like"/>
</dbReference>
<dbReference type="Proteomes" id="UP000325933">
    <property type="component" value="Unassembled WGS sequence"/>
</dbReference>
<gene>
    <name evidence="3" type="ORF">F4U95_12205</name>
    <name evidence="2" type="ORF">F4U96_14035</name>
</gene>
<reference evidence="4 5" key="1">
    <citation type="submission" date="2019-09" db="EMBL/GenBank/DDBJ databases">
        <authorList>
            <person name="Feng G."/>
        </authorList>
    </citation>
    <scope>NUCLEOTIDE SEQUENCE [LARGE SCALE GENOMIC DNA]</scope>
    <source>
        <strain evidence="3 4">KACC 19283</strain>
        <strain evidence="2 5">KACC 19284</strain>
    </source>
</reference>
<dbReference type="InterPro" id="IPR026893">
    <property type="entry name" value="Tyr/Ser_Pase_IphP-type"/>
</dbReference>
<accession>A0A5J5I5W5</accession>